<keyword evidence="3" id="KW-1185">Reference proteome</keyword>
<comment type="caution">
    <text evidence="2">The sequence shown here is derived from an EMBL/GenBank/DDBJ whole genome shotgun (WGS) entry which is preliminary data.</text>
</comment>
<keyword evidence="1" id="KW-0812">Transmembrane</keyword>
<name>A0A9P0MEQ0_ACAOB</name>
<evidence type="ECO:0000313" key="3">
    <source>
        <dbReference type="Proteomes" id="UP001152888"/>
    </source>
</evidence>
<organism evidence="2 3">
    <name type="scientific">Acanthoscelides obtectus</name>
    <name type="common">Bean weevil</name>
    <name type="synonym">Bruchus obtectus</name>
    <dbReference type="NCBI Taxonomy" id="200917"/>
    <lineage>
        <taxon>Eukaryota</taxon>
        <taxon>Metazoa</taxon>
        <taxon>Ecdysozoa</taxon>
        <taxon>Arthropoda</taxon>
        <taxon>Hexapoda</taxon>
        <taxon>Insecta</taxon>
        <taxon>Pterygota</taxon>
        <taxon>Neoptera</taxon>
        <taxon>Endopterygota</taxon>
        <taxon>Coleoptera</taxon>
        <taxon>Polyphaga</taxon>
        <taxon>Cucujiformia</taxon>
        <taxon>Chrysomeloidea</taxon>
        <taxon>Chrysomelidae</taxon>
        <taxon>Bruchinae</taxon>
        <taxon>Bruchini</taxon>
        <taxon>Acanthoscelides</taxon>
    </lineage>
</organism>
<evidence type="ECO:0000313" key="2">
    <source>
        <dbReference type="EMBL" id="CAH2011180.1"/>
    </source>
</evidence>
<gene>
    <name evidence="2" type="ORF">ACAOBT_LOCUS32017</name>
</gene>
<accession>A0A9P0MEQ0</accession>
<keyword evidence="1" id="KW-0472">Membrane</keyword>
<dbReference type="Proteomes" id="UP001152888">
    <property type="component" value="Unassembled WGS sequence"/>
</dbReference>
<protein>
    <submittedName>
        <fullName evidence="2">Uncharacterized protein</fullName>
    </submittedName>
</protein>
<dbReference type="AlphaFoldDB" id="A0A9P0MEQ0"/>
<feature type="transmembrane region" description="Helical" evidence="1">
    <location>
        <begin position="20"/>
        <end position="39"/>
    </location>
</feature>
<proteinExistence type="predicted"/>
<dbReference type="EMBL" id="CAKOFQ010008044">
    <property type="protein sequence ID" value="CAH2011180.1"/>
    <property type="molecule type" value="Genomic_DNA"/>
</dbReference>
<reference evidence="2" key="1">
    <citation type="submission" date="2022-03" db="EMBL/GenBank/DDBJ databases">
        <authorList>
            <person name="Sayadi A."/>
        </authorList>
    </citation>
    <scope>NUCLEOTIDE SEQUENCE</scope>
</reference>
<evidence type="ECO:0000256" key="1">
    <source>
        <dbReference type="SAM" id="Phobius"/>
    </source>
</evidence>
<keyword evidence="1" id="KW-1133">Transmembrane helix</keyword>
<sequence length="49" mass="5598">MIPNLKKLCYDGMKNSTMNLIQIMTALTMTTMFQFSPTGRAPTQRMIVK</sequence>